<organism evidence="7 8">
    <name type="scientific">Gymnodraco acuticeps</name>
    <name type="common">Antarctic dragonfish</name>
    <dbReference type="NCBI Taxonomy" id="8218"/>
    <lineage>
        <taxon>Eukaryota</taxon>
        <taxon>Metazoa</taxon>
        <taxon>Chordata</taxon>
        <taxon>Craniata</taxon>
        <taxon>Vertebrata</taxon>
        <taxon>Euteleostomi</taxon>
        <taxon>Actinopterygii</taxon>
        <taxon>Neopterygii</taxon>
        <taxon>Teleostei</taxon>
        <taxon>Neoteleostei</taxon>
        <taxon>Acanthomorphata</taxon>
        <taxon>Eupercaria</taxon>
        <taxon>Perciformes</taxon>
        <taxon>Notothenioidei</taxon>
        <taxon>Bathydraconidae</taxon>
        <taxon>Gymnodraco</taxon>
    </lineage>
</organism>
<evidence type="ECO:0000256" key="1">
    <source>
        <dbReference type="ARBA" id="ARBA00022679"/>
    </source>
</evidence>
<name>A0A6P8SZJ4_GYMAC</name>
<keyword evidence="2 4" id="KW-0168">Coated pit</keyword>
<proteinExistence type="inferred from homology"/>
<evidence type="ECO:0000259" key="6">
    <source>
        <dbReference type="PROSITE" id="PS51730"/>
    </source>
</evidence>
<feature type="region of interest" description="Disordered" evidence="5">
    <location>
        <begin position="223"/>
        <end position="304"/>
    </location>
</feature>
<dbReference type="GO" id="GO:0005925">
    <property type="term" value="C:focal adhesion"/>
    <property type="evidence" value="ECO:0007669"/>
    <property type="project" value="UniProtKB-SubCell"/>
</dbReference>
<dbReference type="PANTHER" id="PTHR12327">
    <property type="entry name" value="ALPHA-TUBULIN N-ACETYLTRANSFERASE 1"/>
    <property type="match status" value="1"/>
</dbReference>
<sequence length="416" mass="46025">MEFPFDINHLFPERFSILDQTLVAGRKTAGMPHLQANIETVIDELGRASAKAQQLPASITSASKLQSQKHQLYLLKDGESNGGRGVVVGFLKVGYKKLFLLDRQGSHVEAEPLCILDFYIAENLQRYGYGRELFDFMLQHKKLEPVLMAYDRPSPKFLSFLAKHYCLTPSVPQANNFVVFEGFFVNIAVAQLRKVPLRKPDGEIKPYSLMEREVVHQEQRARPWPFAPPHSPQRSVSSQCSPSLSGGSSPSRPRPQAAPVPALGRSREQSPQSPLLERCRERHSSEQGGGATCSPYRGPLNSRAAGLLHRPSPGPSLSHSHLCLHPRSPLPPPCTEGPSWVELKRSSGGWIVCSVHHEGCCSTRDACWRGRARGQGGVVVHCRRELPQRAVGEAGAPEHPALVNTGTHSHKRGYYI</sequence>
<evidence type="ECO:0000313" key="7">
    <source>
        <dbReference type="Proteomes" id="UP000515161"/>
    </source>
</evidence>
<dbReference type="Pfam" id="PF05301">
    <property type="entry name" value="Acetyltransf_16"/>
    <property type="match status" value="1"/>
</dbReference>
<keyword evidence="4" id="KW-0963">Cytoplasm</keyword>
<keyword evidence="4" id="KW-0965">Cell junction</keyword>
<gene>
    <name evidence="8" type="primary">atat1</name>
    <name evidence="4" type="synonym">ATAT1</name>
    <name evidence="4" type="synonym">MEC17</name>
</gene>
<evidence type="ECO:0000256" key="4">
    <source>
        <dbReference type="HAMAP-Rule" id="MF_03130"/>
    </source>
</evidence>
<keyword evidence="7" id="KW-1185">Reference proteome</keyword>
<dbReference type="GO" id="GO:0030424">
    <property type="term" value="C:axon"/>
    <property type="evidence" value="ECO:0007669"/>
    <property type="project" value="UniProtKB-SubCell"/>
</dbReference>
<dbReference type="CTD" id="79969"/>
<dbReference type="GO" id="GO:0005874">
    <property type="term" value="C:microtubule"/>
    <property type="evidence" value="ECO:0007669"/>
    <property type="project" value="InterPro"/>
</dbReference>
<dbReference type="GO" id="GO:0070507">
    <property type="term" value="P:regulation of microtubule cytoskeleton organization"/>
    <property type="evidence" value="ECO:0007669"/>
    <property type="project" value="UniProtKB-UniRule"/>
</dbReference>
<dbReference type="Gene3D" id="6.20.370.120">
    <property type="match status" value="1"/>
</dbReference>
<keyword evidence="1 4" id="KW-0808">Transferase</keyword>
<comment type="catalytic activity">
    <reaction evidence="4">
        <text>L-lysyl-[alpha-tubulin] + acetyl-CoA = N(6)-acetyl-L-lysyl-[alpha-tubulin] + CoA + H(+)</text>
        <dbReference type="Rhea" id="RHEA:15277"/>
        <dbReference type="Rhea" id="RHEA-COMP:11278"/>
        <dbReference type="Rhea" id="RHEA-COMP:11279"/>
        <dbReference type="ChEBI" id="CHEBI:15378"/>
        <dbReference type="ChEBI" id="CHEBI:29969"/>
        <dbReference type="ChEBI" id="CHEBI:57287"/>
        <dbReference type="ChEBI" id="CHEBI:57288"/>
        <dbReference type="ChEBI" id="CHEBI:61930"/>
        <dbReference type="EC" id="2.3.1.108"/>
    </reaction>
</comment>
<keyword evidence="4" id="KW-0966">Cell projection</keyword>
<dbReference type="Proteomes" id="UP000515161">
    <property type="component" value="Unplaced"/>
</dbReference>
<keyword evidence="3 4" id="KW-0012">Acyltransferase</keyword>
<dbReference type="HAMAP" id="MF_03130">
    <property type="entry name" value="mec17"/>
    <property type="match status" value="1"/>
</dbReference>
<feature type="binding site" evidence="4">
    <location>
        <begin position="154"/>
        <end position="163"/>
    </location>
    <ligand>
        <name>acetyl-CoA</name>
        <dbReference type="ChEBI" id="CHEBI:57288"/>
    </ligand>
</feature>
<dbReference type="GeneID" id="117535958"/>
<protein>
    <recommendedName>
        <fullName evidence="4">Alpha-tubulin N-acetyltransferase 1</fullName>
        <shortName evidence="4">Alpha-TAT</shortName>
        <shortName evidence="4">Alpha-TAT1</shortName>
        <shortName evidence="4">TAT</shortName>
        <ecNumber evidence="4">2.3.1.108</ecNumber>
    </recommendedName>
    <alternativeName>
        <fullName evidence="4">Acetyltransferase mec-17 homolog</fullName>
    </alternativeName>
</protein>
<dbReference type="PROSITE" id="PS51730">
    <property type="entry name" value="GNAT_ATAT"/>
    <property type="match status" value="1"/>
</dbReference>
<dbReference type="GO" id="GO:0019799">
    <property type="term" value="F:tubulin N-acetyltransferase activity"/>
    <property type="evidence" value="ECO:0007669"/>
    <property type="project" value="UniProtKB-UniRule"/>
</dbReference>
<dbReference type="GO" id="GO:0005905">
    <property type="term" value="C:clathrin-coated pit"/>
    <property type="evidence" value="ECO:0007669"/>
    <property type="project" value="UniProtKB-SubCell"/>
</dbReference>
<evidence type="ECO:0000256" key="2">
    <source>
        <dbReference type="ARBA" id="ARBA00023176"/>
    </source>
</evidence>
<comment type="similarity">
    <text evidence="4">Belongs to the acetyltransferase ATAT1 family.</text>
</comment>
<feature type="compositionally biased region" description="Low complexity" evidence="5">
    <location>
        <begin position="232"/>
        <end position="251"/>
    </location>
</feature>
<comment type="function">
    <text evidence="4">Specifically acetylates 'Lys-40' in alpha-tubulin on the lumenal side of microtubules. Promotes microtubule destabilization and accelerates microtubule dynamics; this activity may be independent of acetylation activity. Acetylates alpha-tubulin with a slow enzymatic rate, due to a catalytic site that is not optimized for acetyl transfer. Enters the microtubule through each end and diffuses quickly throughout the lumen of microtubules. Acetylates only long/old microtubules because of its slow acetylation rate since it does not have time to act on dynamically unstable microtubules before the enzyme is released. May be involved in neuron development.</text>
</comment>
<reference evidence="8" key="1">
    <citation type="submission" date="2025-08" db="UniProtKB">
        <authorList>
            <consortium name="RefSeq"/>
        </authorList>
    </citation>
    <scope>IDENTIFICATION</scope>
</reference>
<dbReference type="AlphaFoldDB" id="A0A6P8SZJ4"/>
<dbReference type="InterPro" id="IPR007965">
    <property type="entry name" value="GNAT_ATAT"/>
</dbReference>
<dbReference type="InterPro" id="IPR038746">
    <property type="entry name" value="Atat"/>
</dbReference>
<dbReference type="GO" id="GO:0005819">
    <property type="term" value="C:spindle"/>
    <property type="evidence" value="ECO:0007669"/>
    <property type="project" value="UniProtKB-SubCell"/>
</dbReference>
<evidence type="ECO:0000256" key="5">
    <source>
        <dbReference type="SAM" id="MobiDB-lite"/>
    </source>
</evidence>
<feature type="domain" description="N-acetyltransferase" evidence="6">
    <location>
        <begin position="1"/>
        <end position="184"/>
    </location>
</feature>
<feature type="site" description="Crucial for catalytic activity" evidence="4">
    <location>
        <position position="53"/>
    </location>
</feature>
<dbReference type="FunFam" id="3.40.630.30:FF:000020">
    <property type="entry name" value="Alpha-tubulin N-acetyltransferase 1"/>
    <property type="match status" value="1"/>
</dbReference>
<keyword evidence="4" id="KW-0472">Membrane</keyword>
<comment type="subcellular location">
    <subcellularLocation>
        <location evidence="4">Cytoplasm</location>
    </subcellularLocation>
    <subcellularLocation>
        <location evidence="4">Membrane</location>
        <location evidence="4">Clathrin-coated pit</location>
    </subcellularLocation>
    <subcellularLocation>
        <location evidence="4">Cell junction</location>
        <location evidence="4">Focal adhesion</location>
    </subcellularLocation>
    <subcellularLocation>
        <location evidence="4">Cell projection</location>
        <location evidence="4">Axon</location>
    </subcellularLocation>
    <subcellularLocation>
        <location evidence="4">Cytoplasm</location>
        <location evidence="4">Cytoskeleton</location>
    </subcellularLocation>
    <subcellularLocation>
        <location evidence="4">Cytoplasm</location>
        <location evidence="4">Cytoskeleton</location>
        <location evidence="4">Spindle</location>
    </subcellularLocation>
</comment>
<accession>A0A6P8SZJ4</accession>
<dbReference type="RefSeq" id="XP_034056533.1">
    <property type="nucleotide sequence ID" value="XM_034200642.1"/>
</dbReference>
<keyword evidence="4" id="KW-0206">Cytoskeleton</keyword>
<evidence type="ECO:0000313" key="8">
    <source>
        <dbReference type="RefSeq" id="XP_034056533.1"/>
    </source>
</evidence>
<dbReference type="PANTHER" id="PTHR12327:SF0">
    <property type="entry name" value="ALPHA-TUBULIN N-ACETYLTRANSFERASE 1"/>
    <property type="match status" value="1"/>
</dbReference>
<feature type="binding site" evidence="4">
    <location>
        <begin position="118"/>
        <end position="131"/>
    </location>
    <ligand>
        <name>acetyl-CoA</name>
        <dbReference type="ChEBI" id="CHEBI:57288"/>
    </ligand>
</feature>
<evidence type="ECO:0000256" key="3">
    <source>
        <dbReference type="ARBA" id="ARBA00023315"/>
    </source>
</evidence>
<dbReference type="Gene3D" id="3.40.630.30">
    <property type="match status" value="1"/>
</dbReference>
<dbReference type="GO" id="GO:0048666">
    <property type="term" value="P:neuron development"/>
    <property type="evidence" value="ECO:0007669"/>
    <property type="project" value="UniProtKB-UniRule"/>
</dbReference>
<dbReference type="EC" id="2.3.1.108" evidence="4"/>
<dbReference type="GO" id="GO:0005737">
    <property type="term" value="C:cytoplasm"/>
    <property type="evidence" value="ECO:0007669"/>
    <property type="project" value="UniProtKB-SubCell"/>
</dbReference>